<keyword evidence="1" id="KW-0812">Transmembrane</keyword>
<evidence type="ECO:0000259" key="2">
    <source>
        <dbReference type="Pfam" id="PF07331"/>
    </source>
</evidence>
<proteinExistence type="predicted"/>
<sequence>MADRVFASISLLLIIIYGYIAFYIIKAPFQYDPLGPESWPQILSIVSGFCALYLLIKPDNISLDISKSIFLRLVIVTILLFGYSFAYEALGFIFATVLFCGLFSRLLGANSLNSIYFGLALGILGYILCALILELNLPAGPLENFLGQFYG</sequence>
<evidence type="ECO:0000256" key="1">
    <source>
        <dbReference type="SAM" id="Phobius"/>
    </source>
</evidence>
<feature type="transmembrane region" description="Helical" evidence="1">
    <location>
        <begin position="68"/>
        <end position="86"/>
    </location>
</feature>
<dbReference type="AlphaFoldDB" id="A0A4Q1ALI7"/>
<feature type="transmembrane region" description="Helical" evidence="1">
    <location>
        <begin position="92"/>
        <end position="108"/>
    </location>
</feature>
<gene>
    <name evidence="3" type="ORF">CRV07_07860</name>
</gene>
<dbReference type="OrthoDB" id="5519430at2"/>
<keyword evidence="4" id="KW-1185">Reference proteome</keyword>
<dbReference type="EMBL" id="PDKK01000005">
    <property type="protein sequence ID" value="RXK05991.1"/>
    <property type="molecule type" value="Genomic_DNA"/>
</dbReference>
<keyword evidence="1" id="KW-0472">Membrane</keyword>
<feature type="transmembrane region" description="Helical" evidence="1">
    <location>
        <begin position="5"/>
        <end position="26"/>
    </location>
</feature>
<keyword evidence="1" id="KW-1133">Transmembrane helix</keyword>
<name>A0A4Q1ALI7_9BACT</name>
<evidence type="ECO:0000313" key="4">
    <source>
        <dbReference type="Proteomes" id="UP000289758"/>
    </source>
</evidence>
<dbReference type="Proteomes" id="UP000289758">
    <property type="component" value="Unassembled WGS sequence"/>
</dbReference>
<comment type="caution">
    <text evidence="3">The sequence shown here is derived from an EMBL/GenBank/DDBJ whole genome shotgun (WGS) entry which is preliminary data.</text>
</comment>
<reference evidence="3 4" key="1">
    <citation type="submission" date="2017-10" db="EMBL/GenBank/DDBJ databases">
        <title>Genomics of the genus Arcobacter.</title>
        <authorList>
            <person name="Perez-Cataluna A."/>
            <person name="Figueras M.J."/>
        </authorList>
    </citation>
    <scope>NUCLEOTIDE SEQUENCE [LARGE SCALE GENOMIC DNA]</scope>
    <source>
        <strain evidence="3 4">CECT 8441</strain>
    </source>
</reference>
<dbReference type="InterPro" id="IPR009936">
    <property type="entry name" value="DUF1468"/>
</dbReference>
<accession>A0A4Q1ALI7</accession>
<dbReference type="Pfam" id="PF07331">
    <property type="entry name" value="TctB"/>
    <property type="match status" value="1"/>
</dbReference>
<evidence type="ECO:0000313" key="3">
    <source>
        <dbReference type="EMBL" id="RXK05991.1"/>
    </source>
</evidence>
<feature type="transmembrane region" description="Helical" evidence="1">
    <location>
        <begin position="115"/>
        <end position="133"/>
    </location>
</feature>
<organism evidence="3 4">
    <name type="scientific">Halarcobacter ebronensis</name>
    <dbReference type="NCBI Taxonomy" id="1462615"/>
    <lineage>
        <taxon>Bacteria</taxon>
        <taxon>Pseudomonadati</taxon>
        <taxon>Campylobacterota</taxon>
        <taxon>Epsilonproteobacteria</taxon>
        <taxon>Campylobacterales</taxon>
        <taxon>Arcobacteraceae</taxon>
        <taxon>Halarcobacter</taxon>
    </lineage>
</organism>
<feature type="transmembrane region" description="Helical" evidence="1">
    <location>
        <begin position="38"/>
        <end position="56"/>
    </location>
</feature>
<feature type="domain" description="DUF1468" evidence="2">
    <location>
        <begin position="9"/>
        <end position="138"/>
    </location>
</feature>
<protein>
    <recommendedName>
        <fullName evidence="2">DUF1468 domain-containing protein</fullName>
    </recommendedName>
</protein>